<reference evidence="3 4" key="2">
    <citation type="submission" date="2018-06" db="EMBL/GenBank/DDBJ databases">
        <title>Metagenomic assembly of (sub)arctic Cyanobacteria and their associated microbiome from non-axenic cultures.</title>
        <authorList>
            <person name="Baurain D."/>
        </authorList>
    </citation>
    <scope>NUCLEOTIDE SEQUENCE [LARGE SCALE GENOMIC DNA]</scope>
    <source>
        <strain evidence="3">ULC066bin1</strain>
    </source>
</reference>
<dbReference type="GO" id="GO:0080120">
    <property type="term" value="P:CAAX-box protein maturation"/>
    <property type="evidence" value="ECO:0007669"/>
    <property type="project" value="UniProtKB-ARBA"/>
</dbReference>
<evidence type="ECO:0000259" key="2">
    <source>
        <dbReference type="Pfam" id="PF02517"/>
    </source>
</evidence>
<feature type="domain" description="CAAX prenyl protease 2/Lysostaphin resistance protein A-like" evidence="2">
    <location>
        <begin position="124"/>
        <end position="220"/>
    </location>
</feature>
<dbReference type="EMBL" id="QBML01000021">
    <property type="protein sequence ID" value="PZO38910.1"/>
    <property type="molecule type" value="Genomic_DNA"/>
</dbReference>
<feature type="transmembrane region" description="Helical" evidence="1">
    <location>
        <begin position="208"/>
        <end position="228"/>
    </location>
</feature>
<feature type="transmembrane region" description="Helical" evidence="1">
    <location>
        <begin position="91"/>
        <end position="110"/>
    </location>
</feature>
<dbReference type="GO" id="GO:0006508">
    <property type="term" value="P:proteolysis"/>
    <property type="evidence" value="ECO:0007669"/>
    <property type="project" value="UniProtKB-KW"/>
</dbReference>
<keyword evidence="3" id="KW-0645">Protease</keyword>
<feature type="transmembrane region" description="Helical" evidence="1">
    <location>
        <begin position="12"/>
        <end position="33"/>
    </location>
</feature>
<keyword evidence="3" id="KW-0378">Hydrolase</keyword>
<feature type="transmembrane region" description="Helical" evidence="1">
    <location>
        <begin position="150"/>
        <end position="169"/>
    </location>
</feature>
<name>A0A2W4W3L4_9CYAN</name>
<evidence type="ECO:0000313" key="4">
    <source>
        <dbReference type="Proteomes" id="UP000249467"/>
    </source>
</evidence>
<feature type="transmembrane region" description="Helical" evidence="1">
    <location>
        <begin position="116"/>
        <end position="138"/>
    </location>
</feature>
<sequence length="272" mass="31286">MTSQKARALKQIGFFLLSTFSITWISWLIIIIGNRYFNALWYGEPLFWIPYAIGSWGAVISSYIIYRQFKEDFSEASFVKFVFGKKIDGKVWLIFGLFTIWRLLMIWIAFGINKPISILSIIINFPLLILLGGLEELGWRGILQPQLEKVINYLPSILIVGTIWSIWHLPLWFIKGSVQSSFPFGLYLFSGIILTASFTTLYKYTNNLFLCVLSHAWFNGCIGLALYFGNDGSLKLNLNWKVIVVFSVELIVSIVLGIVYSRKNPLNVKQYF</sequence>
<comment type="caution">
    <text evidence="3">The sequence shown here is derived from an EMBL/GenBank/DDBJ whole genome shotgun (WGS) entry which is preliminary data.</text>
</comment>
<gene>
    <name evidence="3" type="ORF">DCF19_15295</name>
</gene>
<evidence type="ECO:0000256" key="1">
    <source>
        <dbReference type="SAM" id="Phobius"/>
    </source>
</evidence>
<feature type="transmembrane region" description="Helical" evidence="1">
    <location>
        <begin position="181"/>
        <end position="201"/>
    </location>
</feature>
<evidence type="ECO:0000313" key="3">
    <source>
        <dbReference type="EMBL" id="PZO38910.1"/>
    </source>
</evidence>
<dbReference type="InterPro" id="IPR042150">
    <property type="entry name" value="MmRce1-like"/>
</dbReference>
<protein>
    <submittedName>
        <fullName evidence="3">CPBP family intramembrane metalloprotease</fullName>
    </submittedName>
</protein>
<keyword evidence="3" id="KW-0482">Metalloprotease</keyword>
<reference evidence="3 4" key="1">
    <citation type="submission" date="2018-04" db="EMBL/GenBank/DDBJ databases">
        <authorList>
            <person name="Go L.Y."/>
            <person name="Mitchell J.A."/>
        </authorList>
    </citation>
    <scope>NUCLEOTIDE SEQUENCE [LARGE SCALE GENOMIC DNA]</scope>
    <source>
        <strain evidence="3">ULC066bin1</strain>
    </source>
</reference>
<dbReference type="PANTHER" id="PTHR35797">
    <property type="entry name" value="PROTEASE-RELATED"/>
    <property type="match status" value="1"/>
</dbReference>
<dbReference type="GO" id="GO:0008237">
    <property type="term" value="F:metallopeptidase activity"/>
    <property type="evidence" value="ECO:0007669"/>
    <property type="project" value="UniProtKB-KW"/>
</dbReference>
<feature type="transmembrane region" description="Helical" evidence="1">
    <location>
        <begin position="45"/>
        <end position="66"/>
    </location>
</feature>
<dbReference type="Proteomes" id="UP000249467">
    <property type="component" value="Unassembled WGS sequence"/>
</dbReference>
<dbReference type="AlphaFoldDB" id="A0A2W4W3L4"/>
<feature type="transmembrane region" description="Helical" evidence="1">
    <location>
        <begin position="240"/>
        <end position="260"/>
    </location>
</feature>
<organism evidence="3 4">
    <name type="scientific">Pseudanabaena frigida</name>
    <dbReference type="NCBI Taxonomy" id="945775"/>
    <lineage>
        <taxon>Bacteria</taxon>
        <taxon>Bacillati</taxon>
        <taxon>Cyanobacteriota</taxon>
        <taxon>Cyanophyceae</taxon>
        <taxon>Pseudanabaenales</taxon>
        <taxon>Pseudanabaenaceae</taxon>
        <taxon>Pseudanabaena</taxon>
    </lineage>
</organism>
<accession>A0A2W4W3L4</accession>
<proteinExistence type="predicted"/>
<dbReference type="InterPro" id="IPR003675">
    <property type="entry name" value="Rce1/LyrA-like_dom"/>
</dbReference>
<dbReference type="GO" id="GO:0004175">
    <property type="term" value="F:endopeptidase activity"/>
    <property type="evidence" value="ECO:0007669"/>
    <property type="project" value="UniProtKB-ARBA"/>
</dbReference>
<dbReference type="PANTHER" id="PTHR35797:SF1">
    <property type="entry name" value="PROTEASE"/>
    <property type="match status" value="1"/>
</dbReference>
<keyword evidence="1" id="KW-1133">Transmembrane helix</keyword>
<keyword evidence="1" id="KW-0812">Transmembrane</keyword>
<dbReference type="Pfam" id="PF02517">
    <property type="entry name" value="Rce1-like"/>
    <property type="match status" value="1"/>
</dbReference>
<keyword evidence="1" id="KW-0472">Membrane</keyword>